<protein>
    <submittedName>
        <fullName evidence="1">Uncharacterized protein</fullName>
    </submittedName>
</protein>
<evidence type="ECO:0000313" key="2">
    <source>
        <dbReference type="Proteomes" id="UP000232003"/>
    </source>
</evidence>
<sequence>MALLVLSQPQPPDFAWVVDSVALELRSRVDGDVIEFRKRSVDLAATVGDAVATLYAQELKSRLSHCLQTLGFG</sequence>
<evidence type="ECO:0000313" key="1">
    <source>
        <dbReference type="EMBL" id="AUB39509.1"/>
    </source>
</evidence>
<dbReference type="EMBL" id="CP024785">
    <property type="protein sequence ID" value="AUB39509.1"/>
    <property type="molecule type" value="Genomic_DNA"/>
</dbReference>
<organism evidence="1 2">
    <name type="scientific">Nostoc flagelliforme CCNUN1</name>
    <dbReference type="NCBI Taxonomy" id="2038116"/>
    <lineage>
        <taxon>Bacteria</taxon>
        <taxon>Bacillati</taxon>
        <taxon>Cyanobacteriota</taxon>
        <taxon>Cyanophyceae</taxon>
        <taxon>Nostocales</taxon>
        <taxon>Nostocaceae</taxon>
        <taxon>Nostoc</taxon>
    </lineage>
</organism>
<reference evidence="1 2" key="1">
    <citation type="submission" date="2017-11" db="EMBL/GenBank/DDBJ databases">
        <title>Complete genome of a free-living desiccation-tolerant cyanobacterium and its photosynthetic adaptation to extreme terrestrial habitat.</title>
        <authorList>
            <person name="Shang J."/>
        </authorList>
    </citation>
    <scope>NUCLEOTIDE SEQUENCE [LARGE SCALE GENOMIC DNA]</scope>
    <source>
        <strain evidence="1 2">CCNUN1</strain>
    </source>
</reference>
<dbReference type="AlphaFoldDB" id="A0A2K8SVL5"/>
<keyword evidence="2" id="KW-1185">Reference proteome</keyword>
<proteinExistence type="predicted"/>
<dbReference type="KEGG" id="nfl:COO91_05503"/>
<dbReference type="Proteomes" id="UP000232003">
    <property type="component" value="Chromosome"/>
</dbReference>
<accession>A0A2K8SVL5</accession>
<name>A0A2K8SVL5_9NOSO</name>
<gene>
    <name evidence="1" type="ORF">COO91_05503</name>
</gene>